<name>A0A1D9P6E0_9FLAO</name>
<dbReference type="STRING" id="1306519.BIW12_00950"/>
<sequence length="369" mass="42423">MNCYVCDIEITADNETDEHILINAAGGRLKSKELICSKCNSDFGESIDGILAKQLNNLANMLMVKRHRGEPQPIIGNKKSTGEKYLLEVGGKPKLTKPTIDKTVDGDKTNISITARSEKELREILTGIAKKHPHFDVEEAMKSAQWREEHFDEALHFQNTIGGNEVFRAICKCATNYFIYCKGDPAQIKHLIPYIKGEEQKEIVWMHYQDNLYELRPDESSHVIHLVGNKQGGILYCYVDYFNTHKYLVLLNDNYQGQDIKQTYFFDLVNVVPIQREVTIDYDKKTLLEFFTNKDAKPFEKVKKSFDHSIALGLKRQDDHQRGELLERAIQNSLGKYPEGTIITEEMINETVNEIMKNITPYLLRGMKK</sequence>
<dbReference type="RefSeq" id="WP_071183394.1">
    <property type="nucleotide sequence ID" value="NZ_CP017774.1"/>
</dbReference>
<reference evidence="2 3" key="1">
    <citation type="submission" date="2016-10" db="EMBL/GenBank/DDBJ databases">
        <title>Complete Genome Sequence of Flavobacterium sp. PK15.</title>
        <authorList>
            <person name="Ekwe A."/>
            <person name="Kim S.B."/>
        </authorList>
    </citation>
    <scope>NUCLEOTIDE SEQUENCE [LARGE SCALE GENOMIC DNA]</scope>
    <source>
        <strain evidence="2 3">PK15</strain>
    </source>
</reference>
<dbReference type="InterPro" id="IPR029471">
    <property type="entry name" value="HNH_5"/>
</dbReference>
<organism evidence="2 3">
    <name type="scientific">Flavobacterium commune</name>
    <dbReference type="NCBI Taxonomy" id="1306519"/>
    <lineage>
        <taxon>Bacteria</taxon>
        <taxon>Pseudomonadati</taxon>
        <taxon>Bacteroidota</taxon>
        <taxon>Flavobacteriia</taxon>
        <taxon>Flavobacteriales</taxon>
        <taxon>Flavobacteriaceae</taxon>
        <taxon>Flavobacterium</taxon>
    </lineage>
</organism>
<gene>
    <name evidence="2" type="ORF">BIW12_00950</name>
</gene>
<dbReference type="AlphaFoldDB" id="A0A1D9P6E0"/>
<dbReference type="EMBL" id="CP017774">
    <property type="protein sequence ID" value="AOZ98119.1"/>
    <property type="molecule type" value="Genomic_DNA"/>
</dbReference>
<accession>A0A1D9P6E0</accession>
<dbReference type="OrthoDB" id="674231at2"/>
<dbReference type="KEGG" id="fcm:BIW12_00950"/>
<proteinExistence type="predicted"/>
<evidence type="ECO:0000313" key="2">
    <source>
        <dbReference type="EMBL" id="AOZ98119.1"/>
    </source>
</evidence>
<feature type="domain" description="HNH endonuclease 5" evidence="1">
    <location>
        <begin position="3"/>
        <end position="55"/>
    </location>
</feature>
<protein>
    <recommendedName>
        <fullName evidence="1">HNH endonuclease 5 domain-containing protein</fullName>
    </recommendedName>
</protein>
<evidence type="ECO:0000313" key="3">
    <source>
        <dbReference type="Proteomes" id="UP000178198"/>
    </source>
</evidence>
<dbReference type="Pfam" id="PF14279">
    <property type="entry name" value="HNH_5"/>
    <property type="match status" value="1"/>
</dbReference>
<dbReference type="Proteomes" id="UP000178198">
    <property type="component" value="Chromosome"/>
</dbReference>
<keyword evidence="3" id="KW-1185">Reference proteome</keyword>
<evidence type="ECO:0000259" key="1">
    <source>
        <dbReference type="Pfam" id="PF14279"/>
    </source>
</evidence>